<dbReference type="SUPFAM" id="SSF53335">
    <property type="entry name" value="S-adenosyl-L-methionine-dependent methyltransferases"/>
    <property type="match status" value="1"/>
</dbReference>
<dbReference type="Proteomes" id="UP001589828">
    <property type="component" value="Unassembled WGS sequence"/>
</dbReference>
<proteinExistence type="inferred from homology"/>
<dbReference type="InterPro" id="IPR038333">
    <property type="entry name" value="T1MK-like_N_sf"/>
</dbReference>
<dbReference type="PRINTS" id="PR00507">
    <property type="entry name" value="N12N6MTFRASE"/>
</dbReference>
<dbReference type="EC" id="2.1.1.72" evidence="2"/>
<keyword evidence="5" id="KW-0949">S-adenosyl-L-methionine</keyword>
<feature type="domain" description="DNA methylase adenine-specific" evidence="8">
    <location>
        <begin position="145"/>
        <end position="456"/>
    </location>
</feature>
<evidence type="ECO:0000259" key="8">
    <source>
        <dbReference type="Pfam" id="PF02384"/>
    </source>
</evidence>
<evidence type="ECO:0000256" key="7">
    <source>
        <dbReference type="ARBA" id="ARBA00047942"/>
    </source>
</evidence>
<keyword evidence="11" id="KW-1185">Reference proteome</keyword>
<gene>
    <name evidence="10" type="ORF">ACFFGT_14195</name>
</gene>
<dbReference type="InterPro" id="IPR051537">
    <property type="entry name" value="DNA_Adenine_Mtase"/>
</dbReference>
<evidence type="ECO:0000313" key="10">
    <source>
        <dbReference type="EMBL" id="MFC0515365.1"/>
    </source>
</evidence>
<evidence type="ECO:0000256" key="6">
    <source>
        <dbReference type="ARBA" id="ARBA00022747"/>
    </source>
</evidence>
<dbReference type="GO" id="GO:0008168">
    <property type="term" value="F:methyltransferase activity"/>
    <property type="evidence" value="ECO:0007669"/>
    <property type="project" value="UniProtKB-KW"/>
</dbReference>
<dbReference type="PANTHER" id="PTHR42933">
    <property type="entry name" value="SLR6095 PROTEIN"/>
    <property type="match status" value="1"/>
</dbReference>
<dbReference type="Pfam" id="PF02384">
    <property type="entry name" value="N6_Mtase"/>
    <property type="match status" value="1"/>
</dbReference>
<evidence type="ECO:0000256" key="5">
    <source>
        <dbReference type="ARBA" id="ARBA00022691"/>
    </source>
</evidence>
<comment type="catalytic activity">
    <reaction evidence="7">
        <text>a 2'-deoxyadenosine in DNA + S-adenosyl-L-methionine = an N(6)-methyl-2'-deoxyadenosine in DNA + S-adenosyl-L-homocysteine + H(+)</text>
        <dbReference type="Rhea" id="RHEA:15197"/>
        <dbReference type="Rhea" id="RHEA-COMP:12418"/>
        <dbReference type="Rhea" id="RHEA-COMP:12419"/>
        <dbReference type="ChEBI" id="CHEBI:15378"/>
        <dbReference type="ChEBI" id="CHEBI:57856"/>
        <dbReference type="ChEBI" id="CHEBI:59789"/>
        <dbReference type="ChEBI" id="CHEBI:90615"/>
        <dbReference type="ChEBI" id="CHEBI:90616"/>
        <dbReference type="EC" id="2.1.1.72"/>
    </reaction>
</comment>
<dbReference type="Gene3D" id="1.20.1260.30">
    <property type="match status" value="1"/>
</dbReference>
<sequence>MNKETTFQKILDQHLWKIFDQFRGLLSAESAFSLLLQLLFYKFLEDNREDIEIEQKSHQLNFPEQYRFSNLMLSKESELSETLSKALLAVEQINDPLLLGIFMQSDLSYFDRSYDRQAGRVLLELISVINTLNFNSKYLSKEGTAFSAIFSGLIDKHAETELRRSIGFMIPKSLRELLAGLSQISSKPDETIYDPACGTGALLMDVVQYAKSSSNNLTTAFAQERNMTILSLAKMQWIINGQDPNKVAIGDALSHPQFTQNGNLQQFDTVISCPPFGMSGWGADLAASDRYHRFSWGIPPANKADYAYILHTLASLKPKGAAFLVSTAGVLFRGGTEEQIRKKMIDNNVISAIISLPAGLFNLWNIPLCILCLNNVDKTLTKGLLMIDLSSYPDQVRDKEGLNTSTINAIVESVKVFFDSQQVATQYKAFSKIVTKEEIAANDYNLNIARYFVASEKAPVVDTLMLSNEIIQLENELHTLDLKIKQLKRQLKIF</sequence>
<dbReference type="GO" id="GO:0032259">
    <property type="term" value="P:methylation"/>
    <property type="evidence" value="ECO:0007669"/>
    <property type="project" value="UniProtKB-KW"/>
</dbReference>
<dbReference type="InterPro" id="IPR003356">
    <property type="entry name" value="DNA_methylase_A-5"/>
</dbReference>
<keyword evidence="3 10" id="KW-0489">Methyltransferase</keyword>
<dbReference type="Gene3D" id="3.40.50.150">
    <property type="entry name" value="Vaccinia Virus protein VP39"/>
    <property type="match status" value="1"/>
</dbReference>
<dbReference type="CDD" id="cd02440">
    <property type="entry name" value="AdoMet_MTases"/>
    <property type="match status" value="1"/>
</dbReference>
<evidence type="ECO:0000256" key="3">
    <source>
        <dbReference type="ARBA" id="ARBA00022603"/>
    </source>
</evidence>
<dbReference type="EMBL" id="JBHLTS010000022">
    <property type="protein sequence ID" value="MFC0515365.1"/>
    <property type="molecule type" value="Genomic_DNA"/>
</dbReference>
<comment type="similarity">
    <text evidence="1">Belongs to the N(4)/N(6)-methyltransferase family.</text>
</comment>
<evidence type="ECO:0000256" key="2">
    <source>
        <dbReference type="ARBA" id="ARBA00011900"/>
    </source>
</evidence>
<dbReference type="InterPro" id="IPR029063">
    <property type="entry name" value="SAM-dependent_MTases_sf"/>
</dbReference>
<reference evidence="10 11" key="1">
    <citation type="submission" date="2024-09" db="EMBL/GenBank/DDBJ databases">
        <authorList>
            <person name="Sun Q."/>
            <person name="Mori K."/>
        </authorList>
    </citation>
    <scope>NUCLEOTIDE SEQUENCE [LARGE SCALE GENOMIC DNA]</scope>
    <source>
        <strain evidence="10 11">NCAIM B.02415</strain>
    </source>
</reference>
<evidence type="ECO:0000256" key="1">
    <source>
        <dbReference type="ARBA" id="ARBA00006594"/>
    </source>
</evidence>
<dbReference type="InterPro" id="IPR022749">
    <property type="entry name" value="D12N6_MeTrfase_N"/>
</dbReference>
<evidence type="ECO:0000313" key="11">
    <source>
        <dbReference type="Proteomes" id="UP001589828"/>
    </source>
</evidence>
<dbReference type="PANTHER" id="PTHR42933:SF4">
    <property type="entry name" value="TYPE I RESTRICTION ENZYME ECOKI METHYLASE SUBUNIT"/>
    <property type="match status" value="1"/>
</dbReference>
<accession>A0ABV6L7C6</accession>
<keyword evidence="6" id="KW-0680">Restriction system</keyword>
<comment type="caution">
    <text evidence="10">The sequence shown here is derived from an EMBL/GenBank/DDBJ whole genome shotgun (WGS) entry which is preliminary data.</text>
</comment>
<evidence type="ECO:0000259" key="9">
    <source>
        <dbReference type="Pfam" id="PF12161"/>
    </source>
</evidence>
<name>A0ABV6L7C6_9SPHI</name>
<organism evidence="10 11">
    <name type="scientific">Mucilaginibacter angelicae</name>
    <dbReference type="NCBI Taxonomy" id="869718"/>
    <lineage>
        <taxon>Bacteria</taxon>
        <taxon>Pseudomonadati</taxon>
        <taxon>Bacteroidota</taxon>
        <taxon>Sphingobacteriia</taxon>
        <taxon>Sphingobacteriales</taxon>
        <taxon>Sphingobacteriaceae</taxon>
        <taxon>Mucilaginibacter</taxon>
    </lineage>
</organism>
<keyword evidence="4" id="KW-0808">Transferase</keyword>
<feature type="domain" description="N6 adenine-specific DNA methyltransferase N-terminal" evidence="9">
    <location>
        <begin position="11"/>
        <end position="127"/>
    </location>
</feature>
<dbReference type="Pfam" id="PF12161">
    <property type="entry name" value="HsdM_N"/>
    <property type="match status" value="1"/>
</dbReference>
<protein>
    <recommendedName>
        <fullName evidence="2">site-specific DNA-methyltransferase (adenine-specific)</fullName>
        <ecNumber evidence="2">2.1.1.72</ecNumber>
    </recommendedName>
</protein>
<evidence type="ECO:0000256" key="4">
    <source>
        <dbReference type="ARBA" id="ARBA00022679"/>
    </source>
</evidence>
<dbReference type="RefSeq" id="WP_377023200.1">
    <property type="nucleotide sequence ID" value="NZ_JBHLTS010000022.1"/>
</dbReference>